<name>A0A1C7NW68_9HYPH</name>
<evidence type="ECO:0000313" key="2">
    <source>
        <dbReference type="Proteomes" id="UP000093111"/>
    </source>
</evidence>
<reference evidence="1 2" key="1">
    <citation type="journal article" date="2016" name="Syst. Appl. Microbiol.">
        <title>Pararhizobium polonicum sp. nov. isolated from tumors on stone fruit rootstocks.</title>
        <authorList>
            <person name="Pulawska J."/>
            <person name="Kuzmanovic N."/>
            <person name="Willems A."/>
            <person name="Pothier J.F."/>
        </authorList>
    </citation>
    <scope>NUCLEOTIDE SEQUENCE [LARGE SCALE GENOMIC DNA]</scope>
    <source>
        <strain evidence="1 2">F5.1</strain>
    </source>
</reference>
<dbReference type="AlphaFoldDB" id="A0A1C7NW68"/>
<accession>A0A1C7NW68</accession>
<dbReference type="Proteomes" id="UP000093111">
    <property type="component" value="Unassembled WGS sequence"/>
</dbReference>
<comment type="caution">
    <text evidence="1">The sequence shown here is derived from an EMBL/GenBank/DDBJ whole genome shotgun (WGS) entry which is preliminary data.</text>
</comment>
<proteinExistence type="predicted"/>
<sequence>MKMNDFAALGRNLLDCLPGYRVKGSLIFAEPIGHVLRGIGFDSSSHSKTSFHMHVFFQPLCIPAKHVHFTLGFRLRDVNGYDGWYSDRSNLVADISKAILVNAAPFLESVATVEGAAKTAEAMRSSNSHVQEAAALCRILAGDPTKALSQLQEITGLDRRIAWQNEQATRIDGLIEMLRTDRAVAERKLRIWQSETALALGVSGATAA</sequence>
<evidence type="ECO:0000313" key="1">
    <source>
        <dbReference type="EMBL" id="OBZ93243.1"/>
    </source>
</evidence>
<protein>
    <submittedName>
        <fullName evidence="1">Uncharacterized protein</fullName>
    </submittedName>
</protein>
<dbReference type="RefSeq" id="WP_068956754.1">
    <property type="nucleotide sequence ID" value="NZ_LGLV01000015.1"/>
</dbReference>
<gene>
    <name evidence="1" type="ORF">ADU59_22535</name>
</gene>
<organism evidence="1 2">
    <name type="scientific">Pararhizobium polonicum</name>
    <dbReference type="NCBI Taxonomy" id="1612624"/>
    <lineage>
        <taxon>Bacteria</taxon>
        <taxon>Pseudomonadati</taxon>
        <taxon>Pseudomonadota</taxon>
        <taxon>Alphaproteobacteria</taxon>
        <taxon>Hyphomicrobiales</taxon>
        <taxon>Rhizobiaceae</taxon>
        <taxon>Rhizobium/Agrobacterium group</taxon>
        <taxon>Pararhizobium</taxon>
    </lineage>
</organism>
<keyword evidence="2" id="KW-1185">Reference proteome</keyword>
<dbReference type="OrthoDB" id="9877661at2"/>
<dbReference type="EMBL" id="LGLV01000015">
    <property type="protein sequence ID" value="OBZ93243.1"/>
    <property type="molecule type" value="Genomic_DNA"/>
</dbReference>